<dbReference type="Pfam" id="PF00106">
    <property type="entry name" value="adh_short"/>
    <property type="match status" value="1"/>
</dbReference>
<dbReference type="SUPFAM" id="SSF51735">
    <property type="entry name" value="NAD(P)-binding Rossmann-fold domains"/>
    <property type="match status" value="1"/>
</dbReference>
<sequence length="233" mass="23879">MSQSLQGKNVIVTGGFGVLGRALGQSLLERGARVALLDRAEAPKSLLDMQNLLSLGGVDLTSAESAKAALAQVAEHFGRIDGLVNVAGGFAWETLEAGSLETWDRMYQMNVKTAVVSCQAALPHLLASPAGRIVNIGALASLKAGQGMGAYAASKAGVARLTEALAEEVKDQGVTVNAVMPSIIDTPSNRADMPEADASRWVSPAALAGVIAFLLSDEAAVITGACLPVSGRV</sequence>
<dbReference type="AlphaFoldDB" id="A0A1A9F3E6"/>
<reference evidence="4 5" key="2">
    <citation type="journal article" date="2018" name="Int. J. Syst. Evol. Microbiol.">
        <title>Marinobacterium aestuarii sp. nov., a benzene-degrading marine bacterium isolated from estuary sediment.</title>
        <authorList>
            <person name="Bae S.S."/>
            <person name="Jung J."/>
            <person name="Chung D."/>
            <person name="Baek K."/>
        </authorList>
    </citation>
    <scope>NUCLEOTIDE SEQUENCE [LARGE SCALE GENOMIC DNA]</scope>
    <source>
        <strain evidence="4 5">ST58-10</strain>
    </source>
</reference>
<dbReference type="Gene3D" id="3.40.50.720">
    <property type="entry name" value="NAD(P)-binding Rossmann-like Domain"/>
    <property type="match status" value="1"/>
</dbReference>
<evidence type="ECO:0000313" key="5">
    <source>
        <dbReference type="Proteomes" id="UP000078070"/>
    </source>
</evidence>
<dbReference type="PRINTS" id="PR00080">
    <property type="entry name" value="SDRFAMILY"/>
</dbReference>
<dbReference type="PANTHER" id="PTHR42760:SF135">
    <property type="entry name" value="BLL7886 PROTEIN"/>
    <property type="match status" value="1"/>
</dbReference>
<proteinExistence type="inferred from homology"/>
<dbReference type="SMART" id="SM00822">
    <property type="entry name" value="PKS_KR"/>
    <property type="match status" value="1"/>
</dbReference>
<organism evidence="4 5">
    <name type="scientific">Marinobacterium aestuarii</name>
    <dbReference type="NCBI Taxonomy" id="1821621"/>
    <lineage>
        <taxon>Bacteria</taxon>
        <taxon>Pseudomonadati</taxon>
        <taxon>Pseudomonadota</taxon>
        <taxon>Gammaproteobacteria</taxon>
        <taxon>Oceanospirillales</taxon>
        <taxon>Oceanospirillaceae</taxon>
        <taxon>Marinobacterium</taxon>
    </lineage>
</organism>
<evidence type="ECO:0000256" key="1">
    <source>
        <dbReference type="ARBA" id="ARBA00006484"/>
    </source>
</evidence>
<gene>
    <name evidence="4" type="ORF">A8C75_19315</name>
</gene>
<dbReference type="STRING" id="1821621.A8C75_19315"/>
<feature type="domain" description="Ketoreductase" evidence="3">
    <location>
        <begin position="8"/>
        <end position="186"/>
    </location>
</feature>
<comment type="similarity">
    <text evidence="1 2">Belongs to the short-chain dehydrogenases/reductases (SDR) family.</text>
</comment>
<dbReference type="OrthoDB" id="118015at2"/>
<dbReference type="PRINTS" id="PR00081">
    <property type="entry name" value="GDHRDH"/>
</dbReference>
<dbReference type="RefSeq" id="WP_067385986.1">
    <property type="nucleotide sequence ID" value="NZ_CP015839.1"/>
</dbReference>
<dbReference type="Proteomes" id="UP000078070">
    <property type="component" value="Chromosome"/>
</dbReference>
<dbReference type="EMBL" id="CP015839">
    <property type="protein sequence ID" value="ANG64408.1"/>
    <property type="molecule type" value="Genomic_DNA"/>
</dbReference>
<dbReference type="InterPro" id="IPR036291">
    <property type="entry name" value="NAD(P)-bd_dom_sf"/>
</dbReference>
<evidence type="ECO:0000256" key="2">
    <source>
        <dbReference type="RuleBase" id="RU000363"/>
    </source>
</evidence>
<protein>
    <submittedName>
        <fullName evidence="4">3-oxoacyl-[acyl-carrier-protein] reductase</fullName>
    </submittedName>
</protein>
<dbReference type="GO" id="GO:0030497">
    <property type="term" value="P:fatty acid elongation"/>
    <property type="evidence" value="ECO:0007669"/>
    <property type="project" value="TreeGrafter"/>
</dbReference>
<evidence type="ECO:0000313" key="4">
    <source>
        <dbReference type="EMBL" id="ANG64408.1"/>
    </source>
</evidence>
<evidence type="ECO:0000259" key="3">
    <source>
        <dbReference type="SMART" id="SM00822"/>
    </source>
</evidence>
<dbReference type="InterPro" id="IPR002347">
    <property type="entry name" value="SDR_fam"/>
</dbReference>
<keyword evidence="5" id="KW-1185">Reference proteome</keyword>
<reference evidence="5" key="1">
    <citation type="submission" date="2016-05" db="EMBL/GenBank/DDBJ databases">
        <authorList>
            <person name="Baek K."/>
            <person name="Yang S.-J."/>
        </authorList>
    </citation>
    <scope>NUCLEOTIDE SEQUENCE [LARGE SCALE GENOMIC DNA]</scope>
    <source>
        <strain evidence="5">ST58-10</strain>
    </source>
</reference>
<dbReference type="InterPro" id="IPR057326">
    <property type="entry name" value="KR_dom"/>
</dbReference>
<dbReference type="FunFam" id="3.40.50.720:FF:000084">
    <property type="entry name" value="Short-chain dehydrogenase reductase"/>
    <property type="match status" value="1"/>
</dbReference>
<dbReference type="PROSITE" id="PS00061">
    <property type="entry name" value="ADH_SHORT"/>
    <property type="match status" value="1"/>
</dbReference>
<dbReference type="KEGG" id="mars:A8C75_19315"/>
<dbReference type="GO" id="GO:0016616">
    <property type="term" value="F:oxidoreductase activity, acting on the CH-OH group of donors, NAD or NADP as acceptor"/>
    <property type="evidence" value="ECO:0007669"/>
    <property type="project" value="TreeGrafter"/>
</dbReference>
<dbReference type="CDD" id="cd05334">
    <property type="entry name" value="DHPR_SDR_c_like"/>
    <property type="match status" value="1"/>
</dbReference>
<name>A0A1A9F3E6_9GAMM</name>
<dbReference type="PANTHER" id="PTHR42760">
    <property type="entry name" value="SHORT-CHAIN DEHYDROGENASES/REDUCTASES FAMILY MEMBER"/>
    <property type="match status" value="1"/>
</dbReference>
<accession>A0A1A9F3E6</accession>
<dbReference type="InterPro" id="IPR020904">
    <property type="entry name" value="Sc_DH/Rdtase_CS"/>
</dbReference>